<dbReference type="AlphaFoldDB" id="A0A099NYQ3"/>
<feature type="region of interest" description="Disordered" evidence="2">
    <location>
        <begin position="114"/>
        <end position="140"/>
    </location>
</feature>
<sequence>MSYSLTQIKKYACDSIKNIIPLDDESVNEMINYTLSNYKTRNDISSHLLDILGPSEASFQFVNTFCNMLLGSSSKHQEEANKPEDMKAVAIGAKKAQSVPKGKITGVRLVKVKQAPSTKSENKGRMANNTRKGTNISEMFDNKPSTVAKTKLKSKEVRKKVESIQELDDLLLQLEISEEKRNTGDVRVCNCNATRHPLFEMYPNCLNCGKIICSKEGLQPCSFCGKSLISDDDKNEMMNVIEIERKALETEADKGPPAPENMPKKKKNVIKITLNNTGQNNFKVQEQLYKQIKSHQTERKELEEARKQEEEVIEQNKRELEYYKSMHKKDEELVKAEERLAMLLNFQDNGAERTKIIDHASDFEVPTGGGSLWASPIERVLQFKRQQKQQKRLHDKELSRSGRGETVLHLSIENGQAVLNDRLNEADGLDDDLSDDEEIRELKEKLNHEKKLQFNRDIQNVYDPDKFNEKLVKPIYKGTKTSSSSDTDSQAMVSGLPPLGTVVQMGDMEEQENQLFTMVGV</sequence>
<dbReference type="VEuPathDB" id="FungiDB:C5L36_0D05420"/>
<dbReference type="GO" id="GO:0005634">
    <property type="term" value="C:nucleus"/>
    <property type="evidence" value="ECO:0007669"/>
    <property type="project" value="InterPro"/>
</dbReference>
<evidence type="ECO:0000256" key="2">
    <source>
        <dbReference type="SAM" id="MobiDB-lite"/>
    </source>
</evidence>
<dbReference type="Pfam" id="PF06221">
    <property type="entry name" value="zf-C2HC5"/>
    <property type="match status" value="1"/>
</dbReference>
<feature type="domain" description="TRIP4/RQT4 C2HC5-type zinc finger" evidence="3">
    <location>
        <begin position="187"/>
        <end position="238"/>
    </location>
</feature>
<feature type="coiled-coil region" evidence="1">
    <location>
        <begin position="285"/>
        <end position="319"/>
    </location>
</feature>
<name>A0A099NYQ3_PICKU</name>
<dbReference type="HOGENOM" id="CLU_042447_0_0_1"/>
<evidence type="ECO:0000259" key="3">
    <source>
        <dbReference type="Pfam" id="PF06221"/>
    </source>
</evidence>
<dbReference type="InterPro" id="IPR009349">
    <property type="entry name" value="TRIP4/RQT4_C2HC5_Znf"/>
</dbReference>
<gene>
    <name evidence="4" type="ORF">JL09_g2929</name>
</gene>
<dbReference type="GO" id="GO:0180022">
    <property type="term" value="C:RQC-trigger complex"/>
    <property type="evidence" value="ECO:0007669"/>
    <property type="project" value="InterPro"/>
</dbReference>
<dbReference type="eggNOG" id="KOG2845">
    <property type="taxonomic scope" value="Eukaryota"/>
</dbReference>
<reference evidence="5" key="1">
    <citation type="journal article" date="2014" name="Microb. Cell Fact.">
        <title>Exploiting Issatchenkia orientalis SD108 for succinic acid production.</title>
        <authorList>
            <person name="Xiao H."/>
            <person name="Shao Z."/>
            <person name="Jiang Y."/>
            <person name="Dole S."/>
            <person name="Zhao H."/>
        </authorList>
    </citation>
    <scope>NUCLEOTIDE SEQUENCE [LARGE SCALE GENOMIC DNA]</scope>
    <source>
        <strain evidence="5">SD108</strain>
    </source>
</reference>
<accession>A0A099NYQ3</accession>
<comment type="caution">
    <text evidence="4">The sequence shown here is derived from an EMBL/GenBank/DDBJ whole genome shotgun (WGS) entry which is preliminary data.</text>
</comment>
<keyword evidence="1" id="KW-0175">Coiled coil</keyword>
<dbReference type="Proteomes" id="UP000029867">
    <property type="component" value="Unassembled WGS sequence"/>
</dbReference>
<feature type="compositionally biased region" description="Polar residues" evidence="2">
    <location>
        <begin position="127"/>
        <end position="140"/>
    </location>
</feature>
<dbReference type="GO" id="GO:0072344">
    <property type="term" value="P:rescue of stalled ribosome"/>
    <property type="evidence" value="ECO:0007669"/>
    <property type="project" value="InterPro"/>
</dbReference>
<organism evidence="4 5">
    <name type="scientific">Pichia kudriavzevii</name>
    <name type="common">Yeast</name>
    <name type="synonym">Issatchenkia orientalis</name>
    <dbReference type="NCBI Taxonomy" id="4909"/>
    <lineage>
        <taxon>Eukaryota</taxon>
        <taxon>Fungi</taxon>
        <taxon>Dikarya</taxon>
        <taxon>Ascomycota</taxon>
        <taxon>Saccharomycotina</taxon>
        <taxon>Pichiomycetes</taxon>
        <taxon>Pichiales</taxon>
        <taxon>Pichiaceae</taxon>
        <taxon>Pichia</taxon>
    </lineage>
</organism>
<evidence type="ECO:0000313" key="4">
    <source>
        <dbReference type="EMBL" id="KGK37898.1"/>
    </source>
</evidence>
<dbReference type="GO" id="GO:0008270">
    <property type="term" value="F:zinc ion binding"/>
    <property type="evidence" value="ECO:0007669"/>
    <property type="project" value="InterPro"/>
</dbReference>
<protein>
    <recommendedName>
        <fullName evidence="3">TRIP4/RQT4 C2HC5-type zinc finger domain-containing protein</fullName>
    </recommendedName>
</protein>
<evidence type="ECO:0000256" key="1">
    <source>
        <dbReference type="SAM" id="Coils"/>
    </source>
</evidence>
<evidence type="ECO:0000313" key="5">
    <source>
        <dbReference type="Proteomes" id="UP000029867"/>
    </source>
</evidence>
<dbReference type="PANTHER" id="PTHR12963:SF4">
    <property type="entry name" value="ACTIVATING SIGNAL COINTEGRATOR 1"/>
    <property type="match status" value="1"/>
</dbReference>
<dbReference type="InterPro" id="IPR039128">
    <property type="entry name" value="TRIP4-like"/>
</dbReference>
<proteinExistence type="predicted"/>
<dbReference type="PANTHER" id="PTHR12963">
    <property type="entry name" value="THYROID RECEPTOR INTERACTING PROTEIN RELATED"/>
    <property type="match status" value="1"/>
</dbReference>
<dbReference type="EMBL" id="JQFK01000027">
    <property type="protein sequence ID" value="KGK37898.1"/>
    <property type="molecule type" value="Genomic_DNA"/>
</dbReference>
<dbReference type="GO" id="GO:0045893">
    <property type="term" value="P:positive regulation of DNA-templated transcription"/>
    <property type="evidence" value="ECO:0007669"/>
    <property type="project" value="TreeGrafter"/>
</dbReference>